<evidence type="ECO:0000259" key="3">
    <source>
        <dbReference type="Pfam" id="PF20843"/>
    </source>
</evidence>
<dbReference type="PANTHER" id="PTHR31778:SF2">
    <property type="entry name" value="BUD SITE SELECTION PROTEIN RAX2"/>
    <property type="match status" value="1"/>
</dbReference>
<dbReference type="OrthoDB" id="2503993at2759"/>
<dbReference type="GO" id="GO:1902929">
    <property type="term" value="C:plasma membrane of growing cell tip"/>
    <property type="evidence" value="ECO:0007669"/>
    <property type="project" value="TreeGrafter"/>
</dbReference>
<dbReference type="InterPro" id="IPR048266">
    <property type="entry name" value="Rax2-like_second"/>
</dbReference>
<evidence type="ECO:0000259" key="2">
    <source>
        <dbReference type="Pfam" id="PF20842"/>
    </source>
</evidence>
<dbReference type="AlphaFoldDB" id="A0A1E4TBE5"/>
<dbReference type="Pfam" id="PF20842">
    <property type="entry name" value="Rax2_2"/>
    <property type="match status" value="1"/>
</dbReference>
<feature type="domain" description="Rax2-like second" evidence="2">
    <location>
        <begin position="210"/>
        <end position="354"/>
    </location>
</feature>
<keyword evidence="5" id="KW-1185">Reference proteome</keyword>
<protein>
    <submittedName>
        <fullName evidence="4">Uncharacterized protein</fullName>
    </submittedName>
</protein>
<dbReference type="SUPFAM" id="SSF50965">
    <property type="entry name" value="Galactose oxidase, central domain"/>
    <property type="match status" value="1"/>
</dbReference>
<reference evidence="5" key="1">
    <citation type="submission" date="2016-02" db="EMBL/GenBank/DDBJ databases">
        <title>Comparative genomics of biotechnologically important yeasts.</title>
        <authorList>
            <consortium name="DOE Joint Genome Institute"/>
            <person name="Riley R."/>
            <person name="Haridas S."/>
            <person name="Wolfe K.H."/>
            <person name="Lopes M.R."/>
            <person name="Hittinger C.T."/>
            <person name="Goker M."/>
            <person name="Salamov A."/>
            <person name="Wisecaver J."/>
            <person name="Long T.M."/>
            <person name="Aerts A.L."/>
            <person name="Barry K."/>
            <person name="Choi C."/>
            <person name="Clum A."/>
            <person name="Coughlan A.Y."/>
            <person name="Deshpande S."/>
            <person name="Douglass A.P."/>
            <person name="Hanson S.J."/>
            <person name="Klenk H.-P."/>
            <person name="Labutti K."/>
            <person name="Lapidus A."/>
            <person name="Lindquist E."/>
            <person name="Lipzen A."/>
            <person name="Meier-Kolthoff J.P."/>
            <person name="Ohm R.A."/>
            <person name="Otillar R.P."/>
            <person name="Pangilinan J."/>
            <person name="Peng Y."/>
            <person name="Rokas A."/>
            <person name="Rosa C.A."/>
            <person name="Scheuner C."/>
            <person name="Sibirny A.A."/>
            <person name="Slot J.C."/>
            <person name="Stielow J.B."/>
            <person name="Sun H."/>
            <person name="Kurtzman C.P."/>
            <person name="Blackwell M."/>
            <person name="Jeffries T.W."/>
            <person name="Grigoriev I.V."/>
        </authorList>
    </citation>
    <scope>NUCLEOTIDE SEQUENCE [LARGE SCALE GENOMIC DNA]</scope>
    <source>
        <strain evidence="5">NRRL Y-17796</strain>
    </source>
</reference>
<dbReference type="Pfam" id="PF20843">
    <property type="entry name" value="Rax2_3"/>
    <property type="match status" value="1"/>
</dbReference>
<evidence type="ECO:0000313" key="4">
    <source>
        <dbReference type="EMBL" id="ODV89080.1"/>
    </source>
</evidence>
<feature type="domain" description="Rax2-like third" evidence="3">
    <location>
        <begin position="366"/>
        <end position="518"/>
    </location>
</feature>
<sequence>MKNIIPLIAVSAAISIDRVTTISPDISKTGQLSIFGDFLGFSPFTYLQQSSQPSGAQIFQSDGTSIPLFSNHSELDVNGLIYSSCLHDNVSYVGGDFQSPYPYIFAINLTDGSTFPLSQIEGPVYSLLCTSDSLYAGGNFDFNQTHGAAVYDFSSLMWSSLPFGGFSAGSEVNALAQRQNGNIIFGGNFTSLGNQYYLGNTSESMDNYSTTQYIALASGNASASGPSSSDPFDPSAPLCGLFESAEASTWRLADNSLGSWQIYLPRTINPYKVQLRNTPAPNSGTSQFRFVSFPTGGIMNLSYVDTDGIVSYCDAFCALQPGADQFQEFSFVNIIGMTGFKIEILGMYGDYAGLSGIALVDNYTAVYAINSYNSINPCDGEGGLGVSKSSTTGSGWSIAEDLGYLTNTINSAPLSDYSVTFYPNISVPGNYSVYLHTPGCIGDNTCSSRGVVDVFINASQDVTQSHSIYQTNNYEKYDTVYNGFIDSSSNFSPSIRLTPRENSALPFTFVADKITVILESAIFNTSEKLEVNAVLEYDPSNFTSVNSTPIGIGNDTLTSIGDVLGSEAEVQAIETLSDGSVLVGGKFDNCDISQVLISIAKDNSVSAFGSNNWEGSIYSLYNSQSGQLFIGGDMIINQKPAFFTSLNISNNALIETSTPNGPVILISQFSLKNYTGESHSVILVAGDFDELLDSNSSINYSVPGSGLYFESSDNWYQEIAGNSFPLLLGDIQNALTVNEESEQYVLLGSGISSESFKSISLALTDGNSVFEPNKLITFASEESAVRTVLYPDTGNDSFVIVGGNFRMNSSKTSQFENIMLIIDDSVIGISDGMDSASTVLALAAYNDTLFAGGRITGSSNSNELGNFVSLDLATGEYTQYQPAPLTCSSQVCQVNDIVVYSERSLLFVAGSFEKAGQLSCSGICSYETGPQRWQGVAGGVEGNVTSLLLNGERLYFSGEFQLDGKTGYLAYYDLRNNSIQSFDESELTYGLPGKVNGFLSPSGDIESSVIVWGQESRDNNKFFISVWNNNQWGSIDGLAEDSQIFEVLLLPVSESVSSAAYLASDEVLLAVGNIIISESDDEEVSAAYFDGDSWQPFIFTSKKNSEGEAEPGIIYGISS</sequence>
<dbReference type="PANTHER" id="PTHR31778">
    <property type="entry name" value="BUD SITE SELECTION PROTEIN RAX2"/>
    <property type="match status" value="1"/>
</dbReference>
<dbReference type="Proteomes" id="UP000095023">
    <property type="component" value="Unassembled WGS sequence"/>
</dbReference>
<dbReference type="Pfam" id="PF12768">
    <property type="entry name" value="Rax2"/>
    <property type="match status" value="1"/>
</dbReference>
<name>A0A1E4TBE5_9ASCO</name>
<proteinExistence type="predicted"/>
<dbReference type="InterPro" id="IPR024982">
    <property type="entry name" value="Rax2-like_C"/>
</dbReference>
<evidence type="ECO:0000313" key="5">
    <source>
        <dbReference type="Proteomes" id="UP000095023"/>
    </source>
</evidence>
<organism evidence="4 5">
    <name type="scientific">Tortispora caseinolytica NRRL Y-17796</name>
    <dbReference type="NCBI Taxonomy" id="767744"/>
    <lineage>
        <taxon>Eukaryota</taxon>
        <taxon>Fungi</taxon>
        <taxon>Dikarya</taxon>
        <taxon>Ascomycota</taxon>
        <taxon>Saccharomycotina</taxon>
        <taxon>Trigonopsidomycetes</taxon>
        <taxon>Trigonopsidales</taxon>
        <taxon>Trigonopsidaceae</taxon>
        <taxon>Tortispora</taxon>
    </lineage>
</organism>
<dbReference type="EMBL" id="KV453843">
    <property type="protein sequence ID" value="ODV89080.1"/>
    <property type="molecule type" value="Genomic_DNA"/>
</dbReference>
<dbReference type="InterPro" id="IPR011043">
    <property type="entry name" value="Gal_Oxase/kelch_b-propeller"/>
</dbReference>
<dbReference type="InterPro" id="IPR048265">
    <property type="entry name" value="Rax2-like_third"/>
</dbReference>
<gene>
    <name evidence="4" type="ORF">CANCADRAFT_32449</name>
</gene>
<evidence type="ECO:0000259" key="1">
    <source>
        <dbReference type="Pfam" id="PF12768"/>
    </source>
</evidence>
<accession>A0A1E4TBE5</accession>
<feature type="non-terminal residue" evidence="4">
    <location>
        <position position="1119"/>
    </location>
</feature>
<feature type="domain" description="Rax2-like C-terminal" evidence="1">
    <location>
        <begin position="867"/>
        <end position="1106"/>
    </location>
</feature>